<feature type="compositionally biased region" description="Polar residues" evidence="1">
    <location>
        <begin position="400"/>
        <end position="409"/>
    </location>
</feature>
<feature type="compositionally biased region" description="Basic and acidic residues" evidence="1">
    <location>
        <begin position="379"/>
        <end position="399"/>
    </location>
</feature>
<evidence type="ECO:0000313" key="2">
    <source>
        <dbReference type="EMBL" id="KKK91143.1"/>
    </source>
</evidence>
<dbReference type="SUPFAM" id="SSF57850">
    <property type="entry name" value="RING/U-box"/>
    <property type="match status" value="1"/>
</dbReference>
<evidence type="ECO:0000256" key="1">
    <source>
        <dbReference type="SAM" id="MobiDB-lite"/>
    </source>
</evidence>
<accession>A0A0F8ZBL1</accession>
<organism evidence="2">
    <name type="scientific">marine sediment metagenome</name>
    <dbReference type="NCBI Taxonomy" id="412755"/>
    <lineage>
        <taxon>unclassified sequences</taxon>
        <taxon>metagenomes</taxon>
        <taxon>ecological metagenomes</taxon>
    </lineage>
</organism>
<feature type="non-terminal residue" evidence="2">
    <location>
        <position position="1"/>
    </location>
</feature>
<feature type="region of interest" description="Disordered" evidence="1">
    <location>
        <begin position="372"/>
        <end position="409"/>
    </location>
</feature>
<dbReference type="EMBL" id="LAZR01048783">
    <property type="protein sequence ID" value="KKK91143.1"/>
    <property type="molecule type" value="Genomic_DNA"/>
</dbReference>
<sequence length="409" mass="47250">RFLALVEKKEFKNKYKIAYGLTNVQTVYSIRGDLDLSIKYYEQSLDVFKELNNQPQIAYGLSVLSNKYRMKGEFDRALEYGEQSLVLFNELEMLIDSAGAHASLIQLLINKNEIQGAKLHLDQIEQINNQLKEKKVNIWYLYNKALILKTSPRAKNRVEAEEILKELIEEEEDEDALLELCDLLLVELRMTNDLEVLEEIESYITRLLDVSEKKSSFTLLAETYFLKAKLALLTLDVKKARRFLTQAQQIAERWGFNLLATKISNEHDRLVNQQSMWENLKDTEISLAERIKLAGLDEQMSQLLRKSSTFATQVREEEVTIHRERKICVVCKGDVLGFMYTCKCDTIYCENCARALTNLENACWVCSAPFDTSKPTQPYEKEQVGEKDILKETSQKSKNFDSSADLSDK</sequence>
<dbReference type="AlphaFoldDB" id="A0A0F8ZBL1"/>
<gene>
    <name evidence="2" type="ORF">LCGC14_2715920</name>
</gene>
<protein>
    <recommendedName>
        <fullName evidence="3">MalT-like TPR region domain-containing protein</fullName>
    </recommendedName>
</protein>
<dbReference type="Gene3D" id="1.25.40.10">
    <property type="entry name" value="Tetratricopeptide repeat domain"/>
    <property type="match status" value="1"/>
</dbReference>
<comment type="caution">
    <text evidence="2">The sequence shown here is derived from an EMBL/GenBank/DDBJ whole genome shotgun (WGS) entry which is preliminary data.</text>
</comment>
<dbReference type="Pfam" id="PF13424">
    <property type="entry name" value="TPR_12"/>
    <property type="match status" value="1"/>
</dbReference>
<dbReference type="InterPro" id="IPR011990">
    <property type="entry name" value="TPR-like_helical_dom_sf"/>
</dbReference>
<reference evidence="2" key="1">
    <citation type="journal article" date="2015" name="Nature">
        <title>Complex archaea that bridge the gap between prokaryotes and eukaryotes.</title>
        <authorList>
            <person name="Spang A."/>
            <person name="Saw J.H."/>
            <person name="Jorgensen S.L."/>
            <person name="Zaremba-Niedzwiedzka K."/>
            <person name="Martijn J."/>
            <person name="Lind A.E."/>
            <person name="van Eijk R."/>
            <person name="Schleper C."/>
            <person name="Guy L."/>
            <person name="Ettema T.J."/>
        </authorList>
    </citation>
    <scope>NUCLEOTIDE SEQUENCE</scope>
</reference>
<dbReference type="SMART" id="SM00028">
    <property type="entry name" value="TPR"/>
    <property type="match status" value="4"/>
</dbReference>
<evidence type="ECO:0008006" key="3">
    <source>
        <dbReference type="Google" id="ProtNLM"/>
    </source>
</evidence>
<name>A0A0F8ZBL1_9ZZZZ</name>
<dbReference type="InterPro" id="IPR019734">
    <property type="entry name" value="TPR_rpt"/>
</dbReference>
<proteinExistence type="predicted"/>
<dbReference type="SUPFAM" id="SSF48452">
    <property type="entry name" value="TPR-like"/>
    <property type="match status" value="1"/>
</dbReference>